<feature type="region of interest" description="Disordered" evidence="5">
    <location>
        <begin position="1"/>
        <end position="25"/>
    </location>
</feature>
<dbReference type="AlphaFoldDB" id="A0A9W9FB09"/>
<dbReference type="InterPro" id="IPR050613">
    <property type="entry name" value="Sec_Metabolite_Reg"/>
</dbReference>
<evidence type="ECO:0000256" key="5">
    <source>
        <dbReference type="SAM" id="MobiDB-lite"/>
    </source>
</evidence>
<keyword evidence="4" id="KW-0539">Nucleus</keyword>
<evidence type="ECO:0000313" key="8">
    <source>
        <dbReference type="Proteomes" id="UP001149165"/>
    </source>
</evidence>
<gene>
    <name evidence="7" type="ORF">N7456_007496</name>
</gene>
<name>A0A9W9FB09_9EURO</name>
<evidence type="ECO:0000256" key="4">
    <source>
        <dbReference type="ARBA" id="ARBA00023242"/>
    </source>
</evidence>
<comment type="subcellular location">
    <subcellularLocation>
        <location evidence="1">Nucleus</location>
    </subcellularLocation>
</comment>
<evidence type="ECO:0000256" key="2">
    <source>
        <dbReference type="ARBA" id="ARBA00023015"/>
    </source>
</evidence>
<dbReference type="CDD" id="cd12148">
    <property type="entry name" value="fungal_TF_MHR"/>
    <property type="match status" value="1"/>
</dbReference>
<dbReference type="GO" id="GO:0005634">
    <property type="term" value="C:nucleus"/>
    <property type="evidence" value="ECO:0007669"/>
    <property type="project" value="UniProtKB-SubCell"/>
</dbReference>
<dbReference type="PANTHER" id="PTHR31001">
    <property type="entry name" value="UNCHARACTERIZED TRANSCRIPTIONAL REGULATORY PROTEIN"/>
    <property type="match status" value="1"/>
</dbReference>
<dbReference type="OrthoDB" id="2269373at2759"/>
<dbReference type="Pfam" id="PF04082">
    <property type="entry name" value="Fungal_trans"/>
    <property type="match status" value="1"/>
</dbReference>
<dbReference type="GO" id="GO:0006351">
    <property type="term" value="P:DNA-templated transcription"/>
    <property type="evidence" value="ECO:0007669"/>
    <property type="project" value="InterPro"/>
</dbReference>
<dbReference type="GO" id="GO:0008270">
    <property type="term" value="F:zinc ion binding"/>
    <property type="evidence" value="ECO:0007669"/>
    <property type="project" value="InterPro"/>
</dbReference>
<evidence type="ECO:0000313" key="7">
    <source>
        <dbReference type="EMBL" id="KAJ5096775.1"/>
    </source>
</evidence>
<feature type="domain" description="Xylanolytic transcriptional activator regulatory" evidence="6">
    <location>
        <begin position="270"/>
        <end position="343"/>
    </location>
</feature>
<proteinExistence type="predicted"/>
<keyword evidence="2" id="KW-0805">Transcription regulation</keyword>
<keyword evidence="8" id="KW-1185">Reference proteome</keyword>
<dbReference type="EMBL" id="JAPQKH010000005">
    <property type="protein sequence ID" value="KAJ5096775.1"/>
    <property type="molecule type" value="Genomic_DNA"/>
</dbReference>
<feature type="region of interest" description="Disordered" evidence="5">
    <location>
        <begin position="45"/>
        <end position="73"/>
    </location>
</feature>
<dbReference type="SMART" id="SM00906">
    <property type="entry name" value="Fungal_trans"/>
    <property type="match status" value="1"/>
</dbReference>
<reference evidence="7" key="2">
    <citation type="journal article" date="2023" name="IMA Fungus">
        <title>Comparative genomic study of the Penicillium genus elucidates a diverse pangenome and 15 lateral gene transfer events.</title>
        <authorList>
            <person name="Petersen C."/>
            <person name="Sorensen T."/>
            <person name="Nielsen M.R."/>
            <person name="Sondergaard T.E."/>
            <person name="Sorensen J.L."/>
            <person name="Fitzpatrick D.A."/>
            <person name="Frisvad J.C."/>
            <person name="Nielsen K.L."/>
        </authorList>
    </citation>
    <scope>NUCLEOTIDE SEQUENCE</scope>
    <source>
        <strain evidence="7">IBT 30069</strain>
    </source>
</reference>
<sequence>MRGEFLQSPQSAHIARPKHSIQTPDHDLNLLENHNSPTAVATNASTAKTNDQCVHSHLSHRDSKRRRVDVPHEVQDKIRKSTSAPRLVEHDEQTTYVEAPLWYSLSEAKVQDSEPTAIPQAHDRFGYCNTLIDPECADEGTLYLRHPTSDQILELWDRYLTHVHPMTKLFFDWQKKSILQRAASKPRSLSKAEEAFTFAVYFITILSLSDAECEEVMGNTQKRVLLNDFQSIIEIALRATRFAATSDLLVLQAFLLYWLAMRNRASPGTLFSMMGIAVRIAQRIGLHRDGTFLGLSAEEAEEKRRVWWCIQHFEIMVSIMMGCISLTLYGDWDTKMPANIDDKDLQPGMDLVPPDHSGLSEMSACLWVYHVVHMQRLQRQSNVAVEDLEWFTSQATANSDKNALIDHVADTLNERFVKHCELLKPLHINVQISIRCFILAMKRIMFQPNVSNTKISQMPQDQREAFLKNSIEVLEYYILSETTESIAQFRWNNENYFQWPSFVHVIIEARHRAATPSVSHLWTVINKVCTLHPKLCTAPERPDIIAIGRLVILAWHQREKHLHYQSQTVEKPWCVAKMEDELAKLTRREGVIDRSLQFEMDDALDLDFDLIDWAAWENDGYNKILP</sequence>
<reference evidence="7" key="1">
    <citation type="submission" date="2022-11" db="EMBL/GenBank/DDBJ databases">
        <authorList>
            <person name="Petersen C."/>
        </authorList>
    </citation>
    <scope>NUCLEOTIDE SEQUENCE</scope>
    <source>
        <strain evidence="7">IBT 30069</strain>
    </source>
</reference>
<dbReference type="PANTHER" id="PTHR31001:SF85">
    <property type="entry name" value="ZN(II)2CYS6 TRANSCRIPTION FACTOR (EUROFUNG)"/>
    <property type="match status" value="1"/>
</dbReference>
<comment type="caution">
    <text evidence="7">The sequence shown here is derived from an EMBL/GenBank/DDBJ whole genome shotgun (WGS) entry which is preliminary data.</text>
</comment>
<dbReference type="Proteomes" id="UP001149165">
    <property type="component" value="Unassembled WGS sequence"/>
</dbReference>
<keyword evidence="3" id="KW-0804">Transcription</keyword>
<dbReference type="GO" id="GO:0003677">
    <property type="term" value="F:DNA binding"/>
    <property type="evidence" value="ECO:0007669"/>
    <property type="project" value="InterPro"/>
</dbReference>
<evidence type="ECO:0000256" key="1">
    <source>
        <dbReference type="ARBA" id="ARBA00004123"/>
    </source>
</evidence>
<protein>
    <recommendedName>
        <fullName evidence="6">Xylanolytic transcriptional activator regulatory domain-containing protein</fullName>
    </recommendedName>
</protein>
<evidence type="ECO:0000259" key="6">
    <source>
        <dbReference type="SMART" id="SM00906"/>
    </source>
</evidence>
<organism evidence="7 8">
    <name type="scientific">Penicillium angulare</name>
    <dbReference type="NCBI Taxonomy" id="116970"/>
    <lineage>
        <taxon>Eukaryota</taxon>
        <taxon>Fungi</taxon>
        <taxon>Dikarya</taxon>
        <taxon>Ascomycota</taxon>
        <taxon>Pezizomycotina</taxon>
        <taxon>Eurotiomycetes</taxon>
        <taxon>Eurotiomycetidae</taxon>
        <taxon>Eurotiales</taxon>
        <taxon>Aspergillaceae</taxon>
        <taxon>Penicillium</taxon>
    </lineage>
</organism>
<accession>A0A9W9FB09</accession>
<dbReference type="InterPro" id="IPR007219">
    <property type="entry name" value="XnlR_reg_dom"/>
</dbReference>
<evidence type="ECO:0000256" key="3">
    <source>
        <dbReference type="ARBA" id="ARBA00023163"/>
    </source>
</evidence>